<reference evidence="2" key="1">
    <citation type="submission" date="2023-01" db="EMBL/GenBank/DDBJ databases">
        <title>Colletotrichum chrysophilum M932 genome sequence.</title>
        <authorList>
            <person name="Baroncelli R."/>
        </authorList>
    </citation>
    <scope>NUCLEOTIDE SEQUENCE</scope>
    <source>
        <strain evidence="2">M932</strain>
    </source>
</reference>
<evidence type="ECO:0000256" key="1">
    <source>
        <dbReference type="SAM" id="MobiDB-lite"/>
    </source>
</evidence>
<gene>
    <name evidence="2" type="ORF">CCHR01_15999</name>
</gene>
<protein>
    <submittedName>
        <fullName evidence="2">Uncharacterized protein</fullName>
    </submittedName>
</protein>
<dbReference type="Proteomes" id="UP001243330">
    <property type="component" value="Unassembled WGS sequence"/>
</dbReference>
<name>A0AAD9EDZ8_9PEZI</name>
<proteinExistence type="predicted"/>
<evidence type="ECO:0000313" key="3">
    <source>
        <dbReference type="Proteomes" id="UP001243330"/>
    </source>
</evidence>
<feature type="compositionally biased region" description="Polar residues" evidence="1">
    <location>
        <begin position="282"/>
        <end position="294"/>
    </location>
</feature>
<dbReference type="EMBL" id="JAQOWY010000485">
    <property type="protein sequence ID" value="KAK1841381.1"/>
    <property type="molecule type" value="Genomic_DNA"/>
</dbReference>
<keyword evidence="3" id="KW-1185">Reference proteome</keyword>
<feature type="compositionally biased region" description="Low complexity" evidence="1">
    <location>
        <begin position="253"/>
        <end position="266"/>
    </location>
</feature>
<feature type="region of interest" description="Disordered" evidence="1">
    <location>
        <begin position="252"/>
        <end position="305"/>
    </location>
</feature>
<organism evidence="2 3">
    <name type="scientific">Colletotrichum chrysophilum</name>
    <dbReference type="NCBI Taxonomy" id="1836956"/>
    <lineage>
        <taxon>Eukaryota</taxon>
        <taxon>Fungi</taxon>
        <taxon>Dikarya</taxon>
        <taxon>Ascomycota</taxon>
        <taxon>Pezizomycotina</taxon>
        <taxon>Sordariomycetes</taxon>
        <taxon>Hypocreomycetidae</taxon>
        <taxon>Glomerellales</taxon>
        <taxon>Glomerellaceae</taxon>
        <taxon>Colletotrichum</taxon>
        <taxon>Colletotrichum gloeosporioides species complex</taxon>
    </lineage>
</organism>
<feature type="region of interest" description="Disordered" evidence="1">
    <location>
        <begin position="54"/>
        <end position="84"/>
    </location>
</feature>
<sequence length="404" mass="44130">MVVVVAARTLRLNGYDSEVGRIASTYIKKPAKYTLREFILRADCHFTIACDPRSSPAARQPVEADDTDDTGRKSFGADSQSTFSSGRSYLDVRRLLSIRIPCRNDVQHDTTTASATPLPRPGCFRSSAIICTSPSSCIPLQQDSSGRQVSRSRMRMSGLPRSTRAASSSPISLPFCLLALCSSRTRSVRRIPSSRRLECTAPAPAPAARSSKFLVALRAALLFQISGALQPARPQGLISSILLQRERRESDRSLALLPRSPVSPRPSQDKAHSHFHQRPYQRQRQSFSHSSLVSDPSGLVCPAPSPPPTPLLHTFPSYRLASGRAALNSSHPTTTCSAASLDLAKATKRTIDSFDNQPKVNSRNWARAPIPLLSCLVSFQLLKSSKVKSGDLNWPAIGGYQQQR</sequence>
<dbReference type="AlphaFoldDB" id="A0AAD9EDZ8"/>
<comment type="caution">
    <text evidence="2">The sequence shown here is derived from an EMBL/GenBank/DDBJ whole genome shotgun (WGS) entry which is preliminary data.</text>
</comment>
<evidence type="ECO:0000313" key="2">
    <source>
        <dbReference type="EMBL" id="KAK1841381.1"/>
    </source>
</evidence>
<accession>A0AAD9EDZ8</accession>